<keyword evidence="3" id="KW-1185">Reference proteome</keyword>
<dbReference type="GO" id="GO:0016787">
    <property type="term" value="F:hydrolase activity"/>
    <property type="evidence" value="ECO:0007669"/>
    <property type="project" value="UniProtKB-KW"/>
</dbReference>
<reference evidence="2 3" key="1">
    <citation type="submission" date="2021-07" db="EMBL/GenBank/DDBJ databases">
        <title>Isolation and characterization of bacteria from a gold mining with a capacity of golden bioaccumulation.</title>
        <authorList>
            <person name="Yang X.J."/>
        </authorList>
    </citation>
    <scope>NUCLEOTIDE SEQUENCE [LARGE SCALE GENOMIC DNA]</scope>
    <source>
        <strain evidence="2 3">Au29</strain>
    </source>
</reference>
<protein>
    <submittedName>
        <fullName evidence="2">Alpha/beta hydrolase</fullName>
    </submittedName>
</protein>
<dbReference type="RefSeq" id="WP_219355097.1">
    <property type="nucleotide sequence ID" value="NZ_CP080034.1"/>
</dbReference>
<accession>A0ABX8TFY2</accession>
<gene>
    <name evidence="2" type="ORF">KWG56_13115</name>
</gene>
<organism evidence="2 3">
    <name type="scientific">Brevundimonas nasdae</name>
    <dbReference type="NCBI Taxonomy" id="172043"/>
    <lineage>
        <taxon>Bacteria</taxon>
        <taxon>Pseudomonadati</taxon>
        <taxon>Pseudomonadota</taxon>
        <taxon>Alphaproteobacteria</taxon>
        <taxon>Caulobacterales</taxon>
        <taxon>Caulobacteraceae</taxon>
        <taxon>Brevundimonas</taxon>
    </lineage>
</organism>
<dbReference type="GeneID" id="94376219"/>
<evidence type="ECO:0000313" key="2">
    <source>
        <dbReference type="EMBL" id="QYC09528.1"/>
    </source>
</evidence>
<name>A0ABX8TFY2_9CAUL</name>
<sequence length="330" mass="35851">MRTRLIKTDGLIQQVLEAGHKADAPLVLLIHGFPELGVSWLAQVQALSQAGYHVAAPDMRGYGGTEKPQQASDYSILNLVGDMVDLVRALGKLNCVVVGHDWGAPVAWHCALLRPDLFTAVAGLSVPFQPRRSNGPPTPAMAAISKRAGLGDLYISRFQARDAHLALQADPATTLRKLFWAYDGATPADKRSTGFMPEGVDLLETVDDAATLPPWMSEDHFEDYVSAFAAGGFDGPLNWYRALDLNWSLTAFVQGQKILPPALFVVGADDPVRHYAGSAEAGLKDWVPNLTRTVVVPGAGHWIQQERADEVNALLLEFLTSLPLSRRERA</sequence>
<dbReference type="EMBL" id="CP080034">
    <property type="protein sequence ID" value="QYC09528.1"/>
    <property type="molecule type" value="Genomic_DNA"/>
</dbReference>
<feature type="domain" description="AB hydrolase-1" evidence="1">
    <location>
        <begin position="25"/>
        <end position="306"/>
    </location>
</feature>
<evidence type="ECO:0000313" key="3">
    <source>
        <dbReference type="Proteomes" id="UP000824334"/>
    </source>
</evidence>
<dbReference type="InterPro" id="IPR000073">
    <property type="entry name" value="AB_hydrolase_1"/>
</dbReference>
<dbReference type="Pfam" id="PF00561">
    <property type="entry name" value="Abhydrolase_1"/>
    <property type="match status" value="1"/>
</dbReference>
<keyword evidence="2" id="KW-0378">Hydrolase</keyword>
<dbReference type="PANTHER" id="PTHR43329">
    <property type="entry name" value="EPOXIDE HYDROLASE"/>
    <property type="match status" value="1"/>
</dbReference>
<proteinExistence type="predicted"/>
<dbReference type="Proteomes" id="UP000824334">
    <property type="component" value="Chromosome"/>
</dbReference>
<evidence type="ECO:0000259" key="1">
    <source>
        <dbReference type="Pfam" id="PF00561"/>
    </source>
</evidence>